<feature type="compositionally biased region" description="Pro residues" evidence="1">
    <location>
        <begin position="113"/>
        <end position="126"/>
    </location>
</feature>
<feature type="compositionally biased region" description="Low complexity" evidence="1">
    <location>
        <begin position="261"/>
        <end position="271"/>
    </location>
</feature>
<dbReference type="InterPro" id="IPR002038">
    <property type="entry name" value="Osteopontin"/>
</dbReference>
<feature type="region of interest" description="Disordered" evidence="1">
    <location>
        <begin position="211"/>
        <end position="315"/>
    </location>
</feature>
<evidence type="ECO:0000256" key="1">
    <source>
        <dbReference type="SAM" id="MobiDB-lite"/>
    </source>
</evidence>
<gene>
    <name evidence="3" type="ORF">SKAU_G00358590</name>
</gene>
<feature type="compositionally biased region" description="Acidic residues" evidence="1">
    <location>
        <begin position="79"/>
        <end position="100"/>
    </location>
</feature>
<feature type="region of interest" description="Disordered" evidence="1">
    <location>
        <begin position="20"/>
        <end position="143"/>
    </location>
</feature>
<dbReference type="AlphaFoldDB" id="A0A9Q1IEQ9"/>
<proteinExistence type="predicted"/>
<evidence type="ECO:0000313" key="4">
    <source>
        <dbReference type="Proteomes" id="UP001152622"/>
    </source>
</evidence>
<reference evidence="3" key="1">
    <citation type="journal article" date="2023" name="Science">
        <title>Genome structures resolve the early diversification of teleost fishes.</title>
        <authorList>
            <person name="Parey E."/>
            <person name="Louis A."/>
            <person name="Montfort J."/>
            <person name="Bouchez O."/>
            <person name="Roques C."/>
            <person name="Iampietro C."/>
            <person name="Lluch J."/>
            <person name="Castinel A."/>
            <person name="Donnadieu C."/>
            <person name="Desvignes T."/>
            <person name="Floi Bucao C."/>
            <person name="Jouanno E."/>
            <person name="Wen M."/>
            <person name="Mejri S."/>
            <person name="Dirks R."/>
            <person name="Jansen H."/>
            <person name="Henkel C."/>
            <person name="Chen W.J."/>
            <person name="Zahm M."/>
            <person name="Cabau C."/>
            <person name="Klopp C."/>
            <person name="Thompson A.W."/>
            <person name="Robinson-Rechavi M."/>
            <person name="Braasch I."/>
            <person name="Lecointre G."/>
            <person name="Bobe J."/>
            <person name="Postlethwait J.H."/>
            <person name="Berthelot C."/>
            <person name="Roest Crollius H."/>
            <person name="Guiguen Y."/>
        </authorList>
    </citation>
    <scope>NUCLEOTIDE SEQUENCE</scope>
    <source>
        <strain evidence="3">WJC10195</strain>
    </source>
</reference>
<evidence type="ECO:0000256" key="2">
    <source>
        <dbReference type="SAM" id="SignalP"/>
    </source>
</evidence>
<dbReference type="GO" id="GO:0007155">
    <property type="term" value="P:cell adhesion"/>
    <property type="evidence" value="ECO:0007669"/>
    <property type="project" value="InterPro"/>
</dbReference>
<comment type="caution">
    <text evidence="3">The sequence shown here is derived from an EMBL/GenBank/DDBJ whole genome shotgun (WGS) entry which is preliminary data.</text>
</comment>
<feature type="compositionally biased region" description="Acidic residues" evidence="1">
    <location>
        <begin position="290"/>
        <end position="305"/>
    </location>
</feature>
<dbReference type="GO" id="GO:0001503">
    <property type="term" value="P:ossification"/>
    <property type="evidence" value="ECO:0007669"/>
    <property type="project" value="InterPro"/>
</dbReference>
<dbReference type="PANTHER" id="PTHR10607">
    <property type="entry name" value="OSTEOPONTIN"/>
    <property type="match status" value="1"/>
</dbReference>
<feature type="signal peptide" evidence="2">
    <location>
        <begin position="1"/>
        <end position="16"/>
    </location>
</feature>
<keyword evidence="2" id="KW-0732">Signal</keyword>
<evidence type="ECO:0008006" key="5">
    <source>
        <dbReference type="Google" id="ProtNLM"/>
    </source>
</evidence>
<protein>
    <recommendedName>
        <fullName evidence="5">Secreted phosphoprotein 1</fullName>
    </recommendedName>
</protein>
<dbReference type="OrthoDB" id="8958619at2759"/>
<keyword evidence="4" id="KW-1185">Reference proteome</keyword>
<dbReference type="Proteomes" id="UP001152622">
    <property type="component" value="Chromosome 17"/>
</dbReference>
<dbReference type="PANTHER" id="PTHR10607:SF1">
    <property type="entry name" value="OSTEOPONTIN"/>
    <property type="match status" value="1"/>
</dbReference>
<sequence length="315" mass="33353">MKTSVVFLVLLATVYCHPVKRSASSSESSEEVVRPSRQQLNAAPGFRKIAPAQPLMAGSDESSDSSDEAQGLYTASDTASDDSVDTDDNNTESDESEEPTTEPPFPFETTPSPVTPSPVTPSPATPSPVTDSGRGDNLGYPSDYKKSIIYVESNKIEKGASQYKYYDMDKAIEGMGLVSKKASVYDRKHGNDIEKNLKVYKALQVHDELLEEGASTPEVESQGLDTAGGLAEEPTHRQAELEPEATPATEIEGTEEEEESASAGDSASASTSEEESKSSEETTATPGAADDSDSSESTESQEGDSSEAAVVVTAK</sequence>
<name>A0A9Q1IEQ9_SYNKA</name>
<dbReference type="EMBL" id="JAINUF010000017">
    <property type="protein sequence ID" value="KAJ8339073.1"/>
    <property type="molecule type" value="Genomic_DNA"/>
</dbReference>
<accession>A0A9Q1IEQ9</accession>
<evidence type="ECO:0000313" key="3">
    <source>
        <dbReference type="EMBL" id="KAJ8339073.1"/>
    </source>
</evidence>
<organism evidence="3 4">
    <name type="scientific">Synaphobranchus kaupii</name>
    <name type="common">Kaup's arrowtooth eel</name>
    <dbReference type="NCBI Taxonomy" id="118154"/>
    <lineage>
        <taxon>Eukaryota</taxon>
        <taxon>Metazoa</taxon>
        <taxon>Chordata</taxon>
        <taxon>Craniata</taxon>
        <taxon>Vertebrata</taxon>
        <taxon>Euteleostomi</taxon>
        <taxon>Actinopterygii</taxon>
        <taxon>Neopterygii</taxon>
        <taxon>Teleostei</taxon>
        <taxon>Anguilliformes</taxon>
        <taxon>Synaphobranchidae</taxon>
        <taxon>Synaphobranchus</taxon>
    </lineage>
</organism>
<feature type="chain" id="PRO_5040359975" description="Secreted phosphoprotein 1" evidence="2">
    <location>
        <begin position="17"/>
        <end position="315"/>
    </location>
</feature>